<sequence length="133" mass="15400">MNEQLDGRRKPRVWIRKIGEETVFTAIYSQHQSIGRTYMNVALPLPFSSMHGILQAAVENERLYLTSDGEGDTGTYLAVGRYLFQLPLHESFVIREVDDHLLATHDMTLFGLHFLHIDYVIKEKMTKTYTKII</sequence>
<dbReference type="Proteomes" id="UP001241988">
    <property type="component" value="Unassembled WGS sequence"/>
</dbReference>
<accession>A0ABU0GPI6</accession>
<protein>
    <submittedName>
        <fullName evidence="1">Uncharacterized protein</fullName>
    </submittedName>
</protein>
<name>A0ABU0GPI6_9BACL</name>
<proteinExistence type="predicted"/>
<dbReference type="RefSeq" id="WP_308785596.1">
    <property type="nucleotide sequence ID" value="NZ_JAUSWB010000001.1"/>
</dbReference>
<comment type="caution">
    <text evidence="1">The sequence shown here is derived from an EMBL/GenBank/DDBJ whole genome shotgun (WGS) entry which is preliminary data.</text>
</comment>
<evidence type="ECO:0000313" key="1">
    <source>
        <dbReference type="EMBL" id="MDQ0427271.1"/>
    </source>
</evidence>
<evidence type="ECO:0000313" key="2">
    <source>
        <dbReference type="Proteomes" id="UP001241988"/>
    </source>
</evidence>
<gene>
    <name evidence="1" type="ORF">QOZ98_000096</name>
</gene>
<dbReference type="EMBL" id="JAUSWB010000001">
    <property type="protein sequence ID" value="MDQ0427271.1"/>
    <property type="molecule type" value="Genomic_DNA"/>
</dbReference>
<organism evidence="1 2">
    <name type="scientific">Planomicrobium stackebrandtii</name>
    <dbReference type="NCBI Taxonomy" id="253160"/>
    <lineage>
        <taxon>Bacteria</taxon>
        <taxon>Bacillati</taxon>
        <taxon>Bacillota</taxon>
        <taxon>Bacilli</taxon>
        <taxon>Bacillales</taxon>
        <taxon>Caryophanaceae</taxon>
        <taxon>Planomicrobium</taxon>
    </lineage>
</organism>
<keyword evidence="2" id="KW-1185">Reference proteome</keyword>
<reference evidence="1 2" key="1">
    <citation type="submission" date="2023-07" db="EMBL/GenBank/DDBJ databases">
        <title>Genomic Encyclopedia of Type Strains, Phase IV (KMG-IV): sequencing the most valuable type-strain genomes for metagenomic binning, comparative biology and taxonomic classification.</title>
        <authorList>
            <person name="Goeker M."/>
        </authorList>
    </citation>
    <scope>NUCLEOTIDE SEQUENCE [LARGE SCALE GENOMIC DNA]</scope>
    <source>
        <strain evidence="1 2">DSM 16419</strain>
    </source>
</reference>